<proteinExistence type="inferred from homology"/>
<dbReference type="InterPro" id="IPR008863">
    <property type="entry name" value="Toxic_anion-R_TelA"/>
</dbReference>
<evidence type="ECO:0000256" key="1">
    <source>
        <dbReference type="ARBA" id="ARBA00005541"/>
    </source>
</evidence>
<dbReference type="PIRSF" id="PIRSF026508">
    <property type="entry name" value="TelA"/>
    <property type="match status" value="1"/>
</dbReference>
<dbReference type="Proteomes" id="UP001218246">
    <property type="component" value="Unassembled WGS sequence"/>
</dbReference>
<feature type="coiled-coil region" evidence="3">
    <location>
        <begin position="25"/>
        <end position="52"/>
    </location>
</feature>
<keyword evidence="3" id="KW-0175">Coiled coil</keyword>
<sequence>MTLENIQKELLSPSPQEHVEPIADIIIKEEELMRLNKEADSYVEQLNTERNADISNVLTQLAALGDKEQREAGDTLTALKQPVAAMMNGKNDEIPATLLELRKVVSQLDPNTVQASGLKRMVHKMMRKNPMEAYMHKYQSIDKQIEVIIKSLLVGRDNLQEDSVGLQMLKEQSLNKIHNLDKQVYLGRKLAEMLEVERQKPDRQKDVPLINDALEKILVRTRNMQQAKSVLLQSIASVDIIKKNNEKLIEAIRNAITMTQNVVTVSASIQLALNNQRKSIDAVNATNEAIETMILSNSRALKQNTEETTRLLENPAIGMDKLRESFQNVFAAIKASEESTERIIQSSKTFVKELDTFNDEMKKKLIEYKRK</sequence>
<comment type="caution">
    <text evidence="4">The sequence shown here is derived from an EMBL/GenBank/DDBJ whole genome shotgun (WGS) entry which is preliminary data.</text>
</comment>
<evidence type="ECO:0000313" key="5">
    <source>
        <dbReference type="Proteomes" id="UP001218246"/>
    </source>
</evidence>
<protein>
    <submittedName>
        <fullName evidence="4">Toxic anion resistance protein</fullName>
    </submittedName>
</protein>
<evidence type="ECO:0000256" key="2">
    <source>
        <dbReference type="PIRNR" id="PIRNR026508"/>
    </source>
</evidence>
<organism evidence="4 5">
    <name type="scientific">Ectobacillus antri</name>
    <dbReference type="NCBI Taxonomy" id="2486280"/>
    <lineage>
        <taxon>Bacteria</taxon>
        <taxon>Bacillati</taxon>
        <taxon>Bacillota</taxon>
        <taxon>Bacilli</taxon>
        <taxon>Bacillales</taxon>
        <taxon>Bacillaceae</taxon>
        <taxon>Ectobacillus</taxon>
    </lineage>
</organism>
<dbReference type="Pfam" id="PF05816">
    <property type="entry name" value="TelA"/>
    <property type="match status" value="1"/>
</dbReference>
<evidence type="ECO:0000313" key="4">
    <source>
        <dbReference type="EMBL" id="MDG5755440.1"/>
    </source>
</evidence>
<name>A0ABT6H8P2_9BACI</name>
<accession>A0ABT6H8P2</accession>
<gene>
    <name evidence="4" type="ORF">P6P90_16185</name>
</gene>
<reference evidence="4 5" key="1">
    <citation type="submission" date="2023-04" db="EMBL/GenBank/DDBJ databases">
        <title>Ectobacillus antri isolated from activated sludge.</title>
        <authorList>
            <person name="Yan P."/>
            <person name="Liu X."/>
        </authorList>
    </citation>
    <scope>NUCLEOTIDE SEQUENCE [LARGE SCALE GENOMIC DNA]</scope>
    <source>
        <strain evidence="4 5">C18H</strain>
    </source>
</reference>
<comment type="similarity">
    <text evidence="1 2">Belongs to the TelA family.</text>
</comment>
<dbReference type="PANTHER" id="PTHR38432">
    <property type="entry name" value="TELA-LIKE PROTEIN SAOUHSC_01408"/>
    <property type="match status" value="1"/>
</dbReference>
<evidence type="ECO:0000256" key="3">
    <source>
        <dbReference type="SAM" id="Coils"/>
    </source>
</evidence>
<dbReference type="EMBL" id="JARULN010000028">
    <property type="protein sequence ID" value="MDG5755440.1"/>
    <property type="molecule type" value="Genomic_DNA"/>
</dbReference>
<dbReference type="PANTHER" id="PTHR38432:SF1">
    <property type="entry name" value="TELA-LIKE PROTEIN SAOUHSC_01408"/>
    <property type="match status" value="1"/>
</dbReference>
<keyword evidence="5" id="KW-1185">Reference proteome</keyword>